<dbReference type="RefSeq" id="WP_200465581.1">
    <property type="nucleotide sequence ID" value="NZ_JAENRR010000032.1"/>
</dbReference>
<evidence type="ECO:0000313" key="6">
    <source>
        <dbReference type="Proteomes" id="UP000605676"/>
    </source>
</evidence>
<evidence type="ECO:0000256" key="1">
    <source>
        <dbReference type="ARBA" id="ARBA00003989"/>
    </source>
</evidence>
<evidence type="ECO:0000256" key="2">
    <source>
        <dbReference type="ARBA" id="ARBA00014024"/>
    </source>
</evidence>
<evidence type="ECO:0000256" key="4">
    <source>
        <dbReference type="SAM" id="SignalP"/>
    </source>
</evidence>
<proteinExistence type="predicted"/>
<evidence type="ECO:0000313" key="5">
    <source>
        <dbReference type="EMBL" id="MBK3518353.1"/>
    </source>
</evidence>
<reference evidence="5 6" key="1">
    <citation type="submission" date="2021-01" db="EMBL/GenBank/DDBJ databases">
        <title>Carboxyliciviraga sp.nov., isolated from coastal sediments.</title>
        <authorList>
            <person name="Lu D."/>
            <person name="Zhang T."/>
        </authorList>
    </citation>
    <scope>NUCLEOTIDE SEQUENCE [LARGE SCALE GENOMIC DNA]</scope>
    <source>
        <strain evidence="5 6">N1Y132</strain>
    </source>
</reference>
<organism evidence="5 6">
    <name type="scientific">Carboxylicivirga marina</name>
    <dbReference type="NCBI Taxonomy" id="2800988"/>
    <lineage>
        <taxon>Bacteria</taxon>
        <taxon>Pseudomonadati</taxon>
        <taxon>Bacteroidota</taxon>
        <taxon>Bacteroidia</taxon>
        <taxon>Marinilabiliales</taxon>
        <taxon>Marinilabiliaceae</taxon>
        <taxon>Carboxylicivirga</taxon>
    </lineage>
</organism>
<gene>
    <name evidence="5" type="ORF">JIV24_13500</name>
</gene>
<feature type="chain" id="PRO_5046620422" description="Curli production assembly/transport component CsgE" evidence="4">
    <location>
        <begin position="21"/>
        <end position="179"/>
    </location>
</feature>
<feature type="signal peptide" evidence="4">
    <location>
        <begin position="1"/>
        <end position="20"/>
    </location>
</feature>
<protein>
    <recommendedName>
        <fullName evidence="2">Curli production assembly/transport component CsgE</fullName>
    </recommendedName>
</protein>
<dbReference type="Proteomes" id="UP000605676">
    <property type="component" value="Unassembled WGS sequence"/>
</dbReference>
<comment type="caution">
    <text evidence="5">The sequence shown here is derived from an EMBL/GenBank/DDBJ whole genome shotgun (WGS) entry which is preliminary data.</text>
</comment>
<dbReference type="Pfam" id="PF10627">
    <property type="entry name" value="CsgE"/>
    <property type="match status" value="1"/>
</dbReference>
<name>A0ABS1HM71_9BACT</name>
<evidence type="ECO:0000256" key="3">
    <source>
        <dbReference type="ARBA" id="ARBA00022729"/>
    </source>
</evidence>
<accession>A0ABS1HM71</accession>
<comment type="function">
    <text evidence="1">May be involved in the biogenesis of curli organelles.</text>
</comment>
<sequence length="179" mass="21140">MIKGLVFIIVAACSLCGLLAQQVSTDTVGAKRDSLKKEVPQAILDLVKEYDRQIKEQKQKQQKQLIEPPTLEIDGIVMDETMSKSGREFYELFFSYWRKPVGYKNYFIKIKERPFRMNNTVIEVYLKEQLLYQQMMRRRYDEVEMMAKQAVGVVEQQIIREIIAQQALIRQQQQLKQNK</sequence>
<keyword evidence="3 4" id="KW-0732">Signal</keyword>
<dbReference type="InterPro" id="IPR018900">
    <property type="entry name" value="Curli_CsgE"/>
</dbReference>
<dbReference type="EMBL" id="JAENRR010000032">
    <property type="protein sequence ID" value="MBK3518353.1"/>
    <property type="molecule type" value="Genomic_DNA"/>
</dbReference>
<keyword evidence="6" id="KW-1185">Reference proteome</keyword>